<name>A0ABQ7FRA4_DUNSA</name>
<keyword evidence="3" id="KW-1185">Reference proteome</keyword>
<accession>A0ABQ7FRA4</accession>
<sequence length="169" mass="17860">MRRRVPCRLELSNRLLSTLPRLRSTLAHEMCHVAAWAIEGDYTTPHGRAFWKWANALMTHDARSVAAATTQPPAPPPSRTPSIATSTAAALGAGSVGSKRAAVAGNGVVMGRSTTIGSSAAGVGIAATDAAGAERDREEGVEGEDGRLIITRLHSFQTHMPHRWLCSNA</sequence>
<feature type="domain" description="SprT-like" evidence="1">
    <location>
        <begin position="7"/>
        <end position="61"/>
    </location>
</feature>
<protein>
    <recommendedName>
        <fullName evidence="1">SprT-like domain-containing protein</fullName>
    </recommendedName>
</protein>
<dbReference type="PANTHER" id="PTHR23099:SF0">
    <property type="entry name" value="GERM CELL NUCLEAR ACIDIC PROTEIN"/>
    <property type="match status" value="1"/>
</dbReference>
<proteinExistence type="predicted"/>
<evidence type="ECO:0000313" key="3">
    <source>
        <dbReference type="Proteomes" id="UP000815325"/>
    </source>
</evidence>
<feature type="non-terminal residue" evidence="2">
    <location>
        <position position="169"/>
    </location>
</feature>
<dbReference type="Proteomes" id="UP000815325">
    <property type="component" value="Unassembled WGS sequence"/>
</dbReference>
<dbReference type="EMBL" id="MU074698">
    <property type="protein sequence ID" value="KAF5825224.1"/>
    <property type="molecule type" value="Genomic_DNA"/>
</dbReference>
<dbReference type="InterPro" id="IPR006640">
    <property type="entry name" value="SprT-like_domain"/>
</dbReference>
<dbReference type="Pfam" id="PF10263">
    <property type="entry name" value="SprT-like"/>
    <property type="match status" value="1"/>
</dbReference>
<comment type="caution">
    <text evidence="2">The sequence shown here is derived from an EMBL/GenBank/DDBJ whole genome shotgun (WGS) entry which is preliminary data.</text>
</comment>
<dbReference type="PANTHER" id="PTHR23099">
    <property type="entry name" value="TRANSCRIPTIONAL REGULATOR"/>
    <property type="match status" value="1"/>
</dbReference>
<reference evidence="2" key="1">
    <citation type="submission" date="2017-08" db="EMBL/GenBank/DDBJ databases">
        <authorList>
            <person name="Polle J.E."/>
            <person name="Barry K."/>
            <person name="Cushman J."/>
            <person name="Schmutz J."/>
            <person name="Tran D."/>
            <person name="Hathwaick L.T."/>
            <person name="Yim W.C."/>
            <person name="Jenkins J."/>
            <person name="Mckie-Krisberg Z.M."/>
            <person name="Prochnik S."/>
            <person name="Lindquist E."/>
            <person name="Dockter R.B."/>
            <person name="Adam C."/>
            <person name="Molina H."/>
            <person name="Bunkerborg J."/>
            <person name="Jin E."/>
            <person name="Buchheim M."/>
            <person name="Magnuson J."/>
        </authorList>
    </citation>
    <scope>NUCLEOTIDE SEQUENCE</scope>
    <source>
        <strain evidence="2">CCAP 19/18</strain>
    </source>
</reference>
<evidence type="ECO:0000259" key="1">
    <source>
        <dbReference type="Pfam" id="PF10263"/>
    </source>
</evidence>
<evidence type="ECO:0000313" key="2">
    <source>
        <dbReference type="EMBL" id="KAF5825224.1"/>
    </source>
</evidence>
<gene>
    <name evidence="2" type="ORF">DUNSADRAFT_13442</name>
</gene>
<organism evidence="2 3">
    <name type="scientific">Dunaliella salina</name>
    <name type="common">Green alga</name>
    <name type="synonym">Protococcus salinus</name>
    <dbReference type="NCBI Taxonomy" id="3046"/>
    <lineage>
        <taxon>Eukaryota</taxon>
        <taxon>Viridiplantae</taxon>
        <taxon>Chlorophyta</taxon>
        <taxon>core chlorophytes</taxon>
        <taxon>Chlorophyceae</taxon>
        <taxon>CS clade</taxon>
        <taxon>Chlamydomonadales</taxon>
        <taxon>Dunaliellaceae</taxon>
        <taxon>Dunaliella</taxon>
    </lineage>
</organism>